<feature type="region of interest" description="Disordered" evidence="6">
    <location>
        <begin position="294"/>
        <end position="323"/>
    </location>
</feature>
<keyword evidence="10" id="KW-1185">Reference proteome</keyword>
<dbReference type="PANTHER" id="PTHR10880">
    <property type="entry name" value="MORTALITY FACTOR 4-LIKE PROTEIN"/>
    <property type="match status" value="1"/>
</dbReference>
<keyword evidence="2" id="KW-0156">Chromatin regulator</keyword>
<dbReference type="EMBL" id="JBJQND010000004">
    <property type="protein sequence ID" value="KAL3878920.1"/>
    <property type="molecule type" value="Genomic_DNA"/>
</dbReference>
<dbReference type="Gene3D" id="2.30.30.140">
    <property type="match status" value="1"/>
</dbReference>
<dbReference type="GO" id="GO:0005634">
    <property type="term" value="C:nucleus"/>
    <property type="evidence" value="ECO:0007669"/>
    <property type="project" value="UniProtKB-SubCell"/>
</dbReference>
<dbReference type="GO" id="GO:0072487">
    <property type="term" value="C:MSL complex"/>
    <property type="evidence" value="ECO:0007669"/>
    <property type="project" value="UniProtKB-ARBA"/>
</dbReference>
<feature type="region of interest" description="Disordered" evidence="6">
    <location>
        <begin position="361"/>
        <end position="462"/>
    </location>
</feature>
<feature type="domain" description="MRG" evidence="7">
    <location>
        <begin position="144"/>
        <end position="548"/>
    </location>
</feature>
<gene>
    <name evidence="9" type="ORF">ACJMK2_031245</name>
</gene>
<dbReference type="Pfam" id="PF22732">
    <property type="entry name" value="MSL3_chromo-like"/>
    <property type="match status" value="1"/>
</dbReference>
<keyword evidence="5" id="KW-0539">Nucleus</keyword>
<proteinExistence type="predicted"/>
<dbReference type="InterPro" id="IPR053820">
    <property type="entry name" value="MSL3_chromo-like"/>
</dbReference>
<evidence type="ECO:0000256" key="1">
    <source>
        <dbReference type="ARBA" id="ARBA00004123"/>
    </source>
</evidence>
<feature type="compositionally biased region" description="Acidic residues" evidence="6">
    <location>
        <begin position="126"/>
        <end position="138"/>
    </location>
</feature>
<keyword evidence="3" id="KW-0805">Transcription regulation</keyword>
<feature type="compositionally biased region" description="Low complexity" evidence="6">
    <location>
        <begin position="400"/>
        <end position="411"/>
    </location>
</feature>
<sequence length="555" mass="62381">MSLRGVKYSYSIGEIVLCFEPDPTKARVLYEAKILAYDVTRDSSGHRIPAYQVHFQGWNSSWDRVVAENFVLKNDEDNRALMKKLADTSRKYHKSKSCKKRIEDILHAAFSGTGDVLVHEKGAKDESEETGGSEEEEEERKSNSERSNGTCKTEKVQSGEIPIPGELKEKLNSDYFAIHHSKQLLRLPASPNVVTVLESFVKKFTVDFWSPSFDRWGFCHTDPKIKLDKVVPLCKEYVDGLRICFDFTLPLILLYAAERDQYTKVTHAYKNKSPAKDKSSLQESCLIPSPSLRLSDRMRSSSTDEPPPKLPKLYPNYSHNDSDDDEVIFQTQEEVVPRRVTRRSTIDSPQKDQGFFEVFSSSATSSASQEKSTRRMSLSRHSNNRERRVSGTKKKESKKSCNGSSESSSSKAEPAPIETTRYSTRSTDPPPPLLIPCTVSSVTQDGAGDANEKLGGSSDSYGDSGKEEILDSVFAWHLLPPEEQNKLPTPPSLLYGSHHLLRLFVKLPGLLSKMDMATHKLNAFVKLTKYFLEYVIDHQAELFPDDAFVSAGEAV</sequence>
<organism evidence="9 10">
    <name type="scientific">Sinanodonta woodiana</name>
    <name type="common">Chinese pond mussel</name>
    <name type="synonym">Anodonta woodiana</name>
    <dbReference type="NCBI Taxonomy" id="1069815"/>
    <lineage>
        <taxon>Eukaryota</taxon>
        <taxon>Metazoa</taxon>
        <taxon>Spiralia</taxon>
        <taxon>Lophotrochozoa</taxon>
        <taxon>Mollusca</taxon>
        <taxon>Bivalvia</taxon>
        <taxon>Autobranchia</taxon>
        <taxon>Heteroconchia</taxon>
        <taxon>Palaeoheterodonta</taxon>
        <taxon>Unionida</taxon>
        <taxon>Unionoidea</taxon>
        <taxon>Unionidae</taxon>
        <taxon>Unioninae</taxon>
        <taxon>Sinanodonta</taxon>
    </lineage>
</organism>
<keyword evidence="4" id="KW-0804">Transcription</keyword>
<dbReference type="Pfam" id="PF05712">
    <property type="entry name" value="MRG"/>
    <property type="match status" value="1"/>
</dbReference>
<evidence type="ECO:0000256" key="6">
    <source>
        <dbReference type="SAM" id="MobiDB-lite"/>
    </source>
</evidence>
<dbReference type="InterPro" id="IPR016197">
    <property type="entry name" value="Chromo-like_dom_sf"/>
</dbReference>
<evidence type="ECO:0000259" key="8">
    <source>
        <dbReference type="Pfam" id="PF22732"/>
    </source>
</evidence>
<protein>
    <recommendedName>
        <fullName evidence="11">MRG domain-containing protein</fullName>
    </recommendedName>
</protein>
<feature type="region of interest" description="Disordered" evidence="6">
    <location>
        <begin position="117"/>
        <end position="158"/>
    </location>
</feature>
<evidence type="ECO:0008006" key="11">
    <source>
        <dbReference type="Google" id="ProtNLM"/>
    </source>
</evidence>
<dbReference type="Proteomes" id="UP001634394">
    <property type="component" value="Unassembled WGS sequence"/>
</dbReference>
<evidence type="ECO:0000313" key="10">
    <source>
        <dbReference type="Proteomes" id="UP001634394"/>
    </source>
</evidence>
<dbReference type="InterPro" id="IPR008676">
    <property type="entry name" value="MRG"/>
</dbReference>
<evidence type="ECO:0000256" key="5">
    <source>
        <dbReference type="ARBA" id="ARBA00023242"/>
    </source>
</evidence>
<dbReference type="GO" id="GO:0010468">
    <property type="term" value="P:regulation of gene expression"/>
    <property type="evidence" value="ECO:0007669"/>
    <property type="project" value="UniProtKB-ARBA"/>
</dbReference>
<reference evidence="9 10" key="1">
    <citation type="submission" date="2024-11" db="EMBL/GenBank/DDBJ databases">
        <title>Chromosome-level genome assembly of the freshwater bivalve Anodonta woodiana.</title>
        <authorList>
            <person name="Chen X."/>
        </authorList>
    </citation>
    <scope>NUCLEOTIDE SEQUENCE [LARGE SCALE GENOMIC DNA]</scope>
    <source>
        <strain evidence="9">MN2024</strain>
        <tissue evidence="9">Gills</tissue>
    </source>
</reference>
<evidence type="ECO:0000256" key="2">
    <source>
        <dbReference type="ARBA" id="ARBA00022853"/>
    </source>
</evidence>
<evidence type="ECO:0000259" key="7">
    <source>
        <dbReference type="Pfam" id="PF05712"/>
    </source>
</evidence>
<comment type="subcellular location">
    <subcellularLocation>
        <location evidence="1">Nucleus</location>
    </subcellularLocation>
</comment>
<evidence type="ECO:0000256" key="3">
    <source>
        <dbReference type="ARBA" id="ARBA00023015"/>
    </source>
</evidence>
<name>A0ABD3X249_SINWO</name>
<evidence type="ECO:0000313" key="9">
    <source>
        <dbReference type="EMBL" id="KAL3878920.1"/>
    </source>
</evidence>
<dbReference type="AlphaFoldDB" id="A0ABD3X249"/>
<dbReference type="SUPFAM" id="SSF54160">
    <property type="entry name" value="Chromo domain-like"/>
    <property type="match status" value="1"/>
</dbReference>
<dbReference type="PANTHER" id="PTHR10880:SF15">
    <property type="entry name" value="MSL COMPLEX SUBUNIT 3"/>
    <property type="match status" value="1"/>
</dbReference>
<dbReference type="Gene3D" id="1.10.274.30">
    <property type="entry name" value="MRG domain"/>
    <property type="match status" value="2"/>
</dbReference>
<dbReference type="FunFam" id="2.30.30.140:FF:000042">
    <property type="entry name" value="male-specific lethal 3 homolog"/>
    <property type="match status" value="1"/>
</dbReference>
<dbReference type="InterPro" id="IPR038217">
    <property type="entry name" value="MRG_C_sf"/>
</dbReference>
<dbReference type="InterPro" id="IPR026541">
    <property type="entry name" value="MRG_dom"/>
</dbReference>
<evidence type="ECO:0000256" key="4">
    <source>
        <dbReference type="ARBA" id="ARBA00023163"/>
    </source>
</evidence>
<dbReference type="PROSITE" id="PS51640">
    <property type="entry name" value="MRG"/>
    <property type="match status" value="1"/>
</dbReference>
<comment type="caution">
    <text evidence="9">The sequence shown here is derived from an EMBL/GenBank/DDBJ whole genome shotgun (WGS) entry which is preliminary data.</text>
</comment>
<feature type="domain" description="MSL3 chromodomain-like" evidence="8">
    <location>
        <begin position="10"/>
        <end position="86"/>
    </location>
</feature>
<dbReference type="GO" id="GO:0006325">
    <property type="term" value="P:chromatin organization"/>
    <property type="evidence" value="ECO:0007669"/>
    <property type="project" value="UniProtKB-KW"/>
</dbReference>
<accession>A0ABD3X249</accession>